<accession>A0A9W6TW17</accession>
<organism evidence="1 2">
    <name type="scientific">Phytophthora fragariaefolia</name>
    <dbReference type="NCBI Taxonomy" id="1490495"/>
    <lineage>
        <taxon>Eukaryota</taxon>
        <taxon>Sar</taxon>
        <taxon>Stramenopiles</taxon>
        <taxon>Oomycota</taxon>
        <taxon>Peronosporomycetes</taxon>
        <taxon>Peronosporales</taxon>
        <taxon>Peronosporaceae</taxon>
        <taxon>Phytophthora</taxon>
    </lineage>
</organism>
<name>A0A9W6TW17_9STRA</name>
<proteinExistence type="predicted"/>
<protein>
    <submittedName>
        <fullName evidence="1">Unnamed protein product</fullName>
    </submittedName>
</protein>
<comment type="caution">
    <text evidence="1">The sequence shown here is derived from an EMBL/GenBank/DDBJ whole genome shotgun (WGS) entry which is preliminary data.</text>
</comment>
<gene>
    <name evidence="1" type="ORF">Pfra01_000375700</name>
</gene>
<reference evidence="1" key="1">
    <citation type="submission" date="2023-04" db="EMBL/GenBank/DDBJ databases">
        <title>Phytophthora fragariaefolia NBRC 109709.</title>
        <authorList>
            <person name="Ichikawa N."/>
            <person name="Sato H."/>
            <person name="Tonouchi N."/>
        </authorList>
    </citation>
    <scope>NUCLEOTIDE SEQUENCE</scope>
    <source>
        <strain evidence="1">NBRC 109709</strain>
    </source>
</reference>
<evidence type="ECO:0000313" key="1">
    <source>
        <dbReference type="EMBL" id="GMF23566.1"/>
    </source>
</evidence>
<dbReference type="Proteomes" id="UP001165121">
    <property type="component" value="Unassembled WGS sequence"/>
</dbReference>
<keyword evidence="2" id="KW-1185">Reference proteome</keyword>
<dbReference type="AlphaFoldDB" id="A0A9W6TW17"/>
<dbReference type="EMBL" id="BSXT01000290">
    <property type="protein sequence ID" value="GMF23566.1"/>
    <property type="molecule type" value="Genomic_DNA"/>
</dbReference>
<sequence>MTNTNRSDSKRATGAYTSLQSTPYSWGFPCATRRALKFSTLPSALYFTTNTQWHGKAFRPGGSGTSHIRAQGFVSTPFYAGLLVPL</sequence>
<evidence type="ECO:0000313" key="2">
    <source>
        <dbReference type="Proteomes" id="UP001165121"/>
    </source>
</evidence>